<feature type="region of interest" description="Disordered" evidence="1">
    <location>
        <begin position="148"/>
        <end position="176"/>
    </location>
</feature>
<feature type="compositionally biased region" description="Basic and acidic residues" evidence="1">
    <location>
        <begin position="285"/>
        <end position="313"/>
    </location>
</feature>
<accession>A0A813JY08</accession>
<feature type="region of interest" description="Disordered" evidence="1">
    <location>
        <begin position="352"/>
        <end position="388"/>
    </location>
</feature>
<proteinExistence type="predicted"/>
<protein>
    <submittedName>
        <fullName evidence="2">Uncharacterized protein</fullName>
    </submittedName>
</protein>
<organism evidence="2 3">
    <name type="scientific">Polarella glacialis</name>
    <name type="common">Dinoflagellate</name>
    <dbReference type="NCBI Taxonomy" id="89957"/>
    <lineage>
        <taxon>Eukaryota</taxon>
        <taxon>Sar</taxon>
        <taxon>Alveolata</taxon>
        <taxon>Dinophyceae</taxon>
        <taxon>Suessiales</taxon>
        <taxon>Suessiaceae</taxon>
        <taxon>Polarella</taxon>
    </lineage>
</organism>
<feature type="compositionally biased region" description="Polar residues" evidence="1">
    <location>
        <begin position="233"/>
        <end position="246"/>
    </location>
</feature>
<name>A0A813JY08_POLGL</name>
<evidence type="ECO:0000313" key="2">
    <source>
        <dbReference type="EMBL" id="CAE8687792.1"/>
    </source>
</evidence>
<dbReference type="EMBL" id="CAJNNW010026799">
    <property type="protein sequence ID" value="CAE8687792.1"/>
    <property type="molecule type" value="Genomic_DNA"/>
</dbReference>
<feature type="region of interest" description="Disordered" evidence="1">
    <location>
        <begin position="233"/>
        <end position="314"/>
    </location>
</feature>
<feature type="compositionally biased region" description="Basic and acidic residues" evidence="1">
    <location>
        <begin position="268"/>
        <end position="277"/>
    </location>
</feature>
<evidence type="ECO:0000313" key="3">
    <source>
        <dbReference type="Proteomes" id="UP000626109"/>
    </source>
</evidence>
<dbReference type="AlphaFoldDB" id="A0A813JY08"/>
<evidence type="ECO:0000256" key="1">
    <source>
        <dbReference type="SAM" id="MobiDB-lite"/>
    </source>
</evidence>
<sequence length="388" mass="41822">MASFRLVGRVACATAGLAMAEGFQPEPSRIAGPPGMPVTPGLDLVSSGVYLESRLQQAGPAMVSSAAYLEKRLQQVVHSVAMESGSMQQRMQQVVDGVAMESGRLGAWSFAPALGALGALVLSAEVPALRAQLSRLLHRRVLAPHEMEQKVLRRPKQTSPSASLEAAKPPSAEVADRSTPGLVMAGLLAAAGVCYMARRWTCRSATAKRASRIESRGELVKLAAEKPVEVSTPQKVSEVSTPQKVSVKNREDMPSTSKLGNPNGHVRQLADEIDKKSAASVPQPREVEFHRIFTPRATDHSNLSKDDVEKPEVPEFPEPQFYRIGTDLHPSWMPSPMSKSFTTEDLGLTKAGASGEDMFDIGVPGESTDFTRMSTEPSLRWAQTSMPN</sequence>
<comment type="caution">
    <text evidence="2">The sequence shown here is derived from an EMBL/GenBank/DDBJ whole genome shotgun (WGS) entry which is preliminary data.</text>
</comment>
<dbReference type="Proteomes" id="UP000626109">
    <property type="component" value="Unassembled WGS sequence"/>
</dbReference>
<feature type="compositionally biased region" description="Polar residues" evidence="1">
    <location>
        <begin position="368"/>
        <end position="388"/>
    </location>
</feature>
<gene>
    <name evidence="2" type="ORF">PGLA2088_LOCUS25614</name>
</gene>
<reference evidence="2" key="1">
    <citation type="submission" date="2021-02" db="EMBL/GenBank/DDBJ databases">
        <authorList>
            <person name="Dougan E. K."/>
            <person name="Rhodes N."/>
            <person name="Thang M."/>
            <person name="Chan C."/>
        </authorList>
    </citation>
    <scope>NUCLEOTIDE SEQUENCE</scope>
</reference>